<gene>
    <name evidence="2" type="ORF">ACFODZ_13810</name>
</gene>
<proteinExistence type="predicted"/>
<feature type="chain" id="PRO_5045612795" evidence="1">
    <location>
        <begin position="20"/>
        <end position="104"/>
    </location>
</feature>
<evidence type="ECO:0000256" key="1">
    <source>
        <dbReference type="SAM" id="SignalP"/>
    </source>
</evidence>
<dbReference type="Proteomes" id="UP001595533">
    <property type="component" value="Unassembled WGS sequence"/>
</dbReference>
<reference evidence="3" key="1">
    <citation type="journal article" date="2019" name="Int. J. Syst. Evol. Microbiol.">
        <title>The Global Catalogue of Microorganisms (GCM) 10K type strain sequencing project: providing services to taxonomists for standard genome sequencing and annotation.</title>
        <authorList>
            <consortium name="The Broad Institute Genomics Platform"/>
            <consortium name="The Broad Institute Genome Sequencing Center for Infectious Disease"/>
            <person name="Wu L."/>
            <person name="Ma J."/>
        </authorList>
    </citation>
    <scope>NUCLEOTIDE SEQUENCE [LARGE SCALE GENOMIC DNA]</scope>
    <source>
        <strain evidence="3">KCTC 42953</strain>
    </source>
</reference>
<sequence>MKKVLLSLILALATTFTMAASEVQDVSVDTVTAAEKALVAEPVVNVAQLLGISENTLSDDLKNIMAWQGIPNRPHFIFPNLQQCQAIPECVCEPYNGQWGCFIR</sequence>
<accession>A0ABV7JBF9</accession>
<evidence type="ECO:0000313" key="3">
    <source>
        <dbReference type="Proteomes" id="UP001595533"/>
    </source>
</evidence>
<dbReference type="EMBL" id="JBHRTS010000007">
    <property type="protein sequence ID" value="MFC3195324.1"/>
    <property type="molecule type" value="Genomic_DNA"/>
</dbReference>
<evidence type="ECO:0000313" key="2">
    <source>
        <dbReference type="EMBL" id="MFC3195324.1"/>
    </source>
</evidence>
<comment type="caution">
    <text evidence="2">The sequence shown here is derived from an EMBL/GenBank/DDBJ whole genome shotgun (WGS) entry which is preliminary data.</text>
</comment>
<name>A0ABV7JBF9_9GAMM</name>
<organism evidence="2 3">
    <name type="scientific">Marinicella sediminis</name>
    <dbReference type="NCBI Taxonomy" id="1792834"/>
    <lineage>
        <taxon>Bacteria</taxon>
        <taxon>Pseudomonadati</taxon>
        <taxon>Pseudomonadota</taxon>
        <taxon>Gammaproteobacteria</taxon>
        <taxon>Lysobacterales</taxon>
        <taxon>Marinicellaceae</taxon>
        <taxon>Marinicella</taxon>
    </lineage>
</organism>
<feature type="signal peptide" evidence="1">
    <location>
        <begin position="1"/>
        <end position="19"/>
    </location>
</feature>
<dbReference type="RefSeq" id="WP_077411578.1">
    <property type="nucleotide sequence ID" value="NZ_JBHRTS010000007.1"/>
</dbReference>
<keyword evidence="3" id="KW-1185">Reference proteome</keyword>
<keyword evidence="1" id="KW-0732">Signal</keyword>
<protein>
    <submittedName>
        <fullName evidence="2">Uncharacterized protein</fullName>
    </submittedName>
</protein>